<dbReference type="AlphaFoldDB" id="A0A923SBG5"/>
<dbReference type="EMBL" id="JACOQI010000012">
    <property type="protein sequence ID" value="MBC5771052.1"/>
    <property type="molecule type" value="Genomic_DNA"/>
</dbReference>
<dbReference type="Pfam" id="PF00395">
    <property type="entry name" value="SLH"/>
    <property type="match status" value="3"/>
</dbReference>
<feature type="domain" description="SLH" evidence="3">
    <location>
        <begin position="166"/>
        <end position="229"/>
    </location>
</feature>
<accession>A0A923SBG5</accession>
<comment type="caution">
    <text evidence="4">The sequence shown here is derived from an EMBL/GenBank/DDBJ whole genome shotgun (WGS) entry which is preliminary data.</text>
</comment>
<feature type="domain" description="SLH" evidence="3">
    <location>
        <begin position="231"/>
        <end position="285"/>
    </location>
</feature>
<dbReference type="PROSITE" id="PS51272">
    <property type="entry name" value="SLH"/>
    <property type="match status" value="3"/>
</dbReference>
<feature type="region of interest" description="Disordered" evidence="2">
    <location>
        <begin position="67"/>
        <end position="105"/>
    </location>
</feature>
<dbReference type="InterPro" id="IPR051465">
    <property type="entry name" value="Cell_Envelope_Struct_Comp"/>
</dbReference>
<evidence type="ECO:0000256" key="1">
    <source>
        <dbReference type="ARBA" id="ARBA00022737"/>
    </source>
</evidence>
<evidence type="ECO:0000259" key="3">
    <source>
        <dbReference type="PROSITE" id="PS51272"/>
    </source>
</evidence>
<dbReference type="PANTHER" id="PTHR43308:SF1">
    <property type="entry name" value="OUTER MEMBRANE PROTEIN ALPHA"/>
    <property type="match status" value="1"/>
</dbReference>
<evidence type="ECO:0000313" key="4">
    <source>
        <dbReference type="EMBL" id="MBC5771052.1"/>
    </source>
</evidence>
<evidence type="ECO:0000313" key="5">
    <source>
        <dbReference type="Proteomes" id="UP000620327"/>
    </source>
</evidence>
<keyword evidence="5" id="KW-1185">Reference proteome</keyword>
<dbReference type="InterPro" id="IPR001119">
    <property type="entry name" value="SLH_dom"/>
</dbReference>
<organism evidence="4 5">
    <name type="scientific">Dysosmobacter segnis</name>
    <dbReference type="NCBI Taxonomy" id="2763042"/>
    <lineage>
        <taxon>Bacteria</taxon>
        <taxon>Bacillati</taxon>
        <taxon>Bacillota</taxon>
        <taxon>Clostridia</taxon>
        <taxon>Eubacteriales</taxon>
        <taxon>Oscillospiraceae</taxon>
        <taxon>Dysosmobacter</taxon>
    </lineage>
</organism>
<reference evidence="4" key="1">
    <citation type="submission" date="2020-08" db="EMBL/GenBank/DDBJ databases">
        <title>Genome public.</title>
        <authorList>
            <person name="Liu C."/>
            <person name="Sun Q."/>
        </authorList>
    </citation>
    <scope>NUCLEOTIDE SEQUENCE</scope>
    <source>
        <strain evidence="4">BX15</strain>
    </source>
</reference>
<feature type="domain" description="SLH" evidence="3">
    <location>
        <begin position="286"/>
        <end position="342"/>
    </location>
</feature>
<feature type="compositionally biased region" description="Polar residues" evidence="2">
    <location>
        <begin position="90"/>
        <end position="104"/>
    </location>
</feature>
<dbReference type="Pfam" id="PF18998">
    <property type="entry name" value="Flg_new_2"/>
    <property type="match status" value="1"/>
</dbReference>
<keyword evidence="1" id="KW-0677">Repeat</keyword>
<gene>
    <name evidence="4" type="ORF">H8Z83_12105</name>
</gene>
<proteinExistence type="predicted"/>
<dbReference type="InterPro" id="IPR044060">
    <property type="entry name" value="Bacterial_rp_domain"/>
</dbReference>
<name>A0A923SBG5_9FIRM</name>
<dbReference type="RefSeq" id="WP_187015283.1">
    <property type="nucleotide sequence ID" value="NZ_JACOQI010000012.1"/>
</dbReference>
<protein>
    <submittedName>
        <fullName evidence="4">S-layer homology domain-containing protein</fullName>
    </submittedName>
</protein>
<dbReference type="Proteomes" id="UP000620327">
    <property type="component" value="Unassembled WGS sequence"/>
</dbReference>
<dbReference type="PANTHER" id="PTHR43308">
    <property type="entry name" value="OUTER MEMBRANE PROTEIN ALPHA-RELATED"/>
    <property type="match status" value="1"/>
</dbReference>
<sequence>MHKAICTVCGQAYGGFAAHSLTKTEAKAATYTETGNNEYYTCSVCQKVFKDAAGTQETTVEAETIAKLTRPSSGGSSSHGDRDPSYAVTAPSTKNGDVTVSPKNASKGDRVTITVTSDKGYELDKLIVKDASGNKLKLTDKGNGKYTFTMPGSKVTVSAEFVEEQAASIFADVPADAYYAKAVEWAVKKGITNGKANGLFGSNDSCTRAQIVTFLWRAAGSPAPKGTAKVPADVLPGSYCYDAVAWALENGIINGLADGTFGVNNTCTRGQSVTFLYRAMGTAPTTVNGFTDVAADSFCADAVAWAVENGVTNGTSATTFSPNNGCTRAQIVTFLYRAYQGK</sequence>
<evidence type="ECO:0000256" key="2">
    <source>
        <dbReference type="SAM" id="MobiDB-lite"/>
    </source>
</evidence>